<dbReference type="Proteomes" id="UP000323505">
    <property type="component" value="Unassembled WGS sequence"/>
</dbReference>
<dbReference type="GO" id="GO:0005524">
    <property type="term" value="F:ATP binding"/>
    <property type="evidence" value="ECO:0007669"/>
    <property type="project" value="UniProtKB-KW"/>
</dbReference>
<dbReference type="NCBIfam" id="NF007739">
    <property type="entry name" value="PRK10419.1"/>
    <property type="match status" value="2"/>
</dbReference>
<feature type="compositionally biased region" description="Pro residues" evidence="5">
    <location>
        <begin position="274"/>
        <end position="287"/>
    </location>
</feature>
<dbReference type="Pfam" id="PF08352">
    <property type="entry name" value="oligo_HPY"/>
    <property type="match status" value="2"/>
</dbReference>
<dbReference type="InterPro" id="IPR013563">
    <property type="entry name" value="Oligopep_ABC_C"/>
</dbReference>
<dbReference type="PROSITE" id="PS00211">
    <property type="entry name" value="ABC_TRANSPORTER_1"/>
    <property type="match status" value="1"/>
</dbReference>
<keyword evidence="2" id="KW-0813">Transport</keyword>
<sequence>MSTSEPLLRVEDLQVAFRTAQGVVQAVRTVDFTVAPGECLAVVGESGSGKSVTARTLIGLPGPGARVQARRLTLDGEDLLGMSERRWREVRGGLIGFMPQDALSALDPLRKVGAEVAEGLRNHRAARRSDVRAGVVELLKLARIPEPDLRAQQYPHQLSGGLRQRAVLATALAAGPGLLVADEPTTALDVTVQARILDLLAARKADGVAILLVSHDLAVVGRLADRIAVMHDGAFVETGPTERILTEPEHPYTRRLLAAVPSAHAKGTRLSLEPPAPLAPPAPPAKAPPEVASGRVLEVTGLTKTYRGVGRRRRTAVEDVSFTLEAGETLGVLGESGSGKSTVARIVLGLLEPDAGSVSLHGRPWSALREPARRPLRHRIQFVQQDPLASFDPRYTVERIVAEGLRDGPGRRRDRITDLLELVGLDGALLDRRPAQLSGGQRQRVAIARALAPGPDVIVCDEPVSALDVSVQAQILDLFADLQRGLRVALLFISHDLGVIYHVSDRVIVMKDGRVVETGDAAEVFARPRHEHTRELLSALPELRNAGPAATTTPSPS</sequence>
<dbReference type="CDD" id="cd03257">
    <property type="entry name" value="ABC_NikE_OppD_transporters"/>
    <property type="match status" value="2"/>
</dbReference>
<dbReference type="PANTHER" id="PTHR43776">
    <property type="entry name" value="TRANSPORT ATP-BINDING PROTEIN"/>
    <property type="match status" value="1"/>
</dbReference>
<dbReference type="InterPro" id="IPR050319">
    <property type="entry name" value="ABC_transp_ATP-bind"/>
</dbReference>
<dbReference type="GO" id="GO:0016887">
    <property type="term" value="F:ATP hydrolysis activity"/>
    <property type="evidence" value="ECO:0007669"/>
    <property type="project" value="InterPro"/>
</dbReference>
<evidence type="ECO:0000256" key="2">
    <source>
        <dbReference type="ARBA" id="ARBA00022448"/>
    </source>
</evidence>
<dbReference type="InterPro" id="IPR003439">
    <property type="entry name" value="ABC_transporter-like_ATP-bd"/>
</dbReference>
<comment type="similarity">
    <text evidence="1">Belongs to the ABC transporter superfamily.</text>
</comment>
<protein>
    <submittedName>
        <fullName evidence="7">ABC transporter ATP-binding protein</fullName>
    </submittedName>
</protein>
<evidence type="ECO:0000313" key="7">
    <source>
        <dbReference type="EMBL" id="TYK52471.1"/>
    </source>
</evidence>
<dbReference type="InterPro" id="IPR003593">
    <property type="entry name" value="AAA+_ATPase"/>
</dbReference>
<dbReference type="InterPro" id="IPR027417">
    <property type="entry name" value="P-loop_NTPase"/>
</dbReference>
<dbReference type="PROSITE" id="PS50893">
    <property type="entry name" value="ABC_TRANSPORTER_2"/>
    <property type="match status" value="2"/>
</dbReference>
<evidence type="ECO:0000256" key="4">
    <source>
        <dbReference type="ARBA" id="ARBA00022840"/>
    </source>
</evidence>
<dbReference type="Pfam" id="PF00005">
    <property type="entry name" value="ABC_tran"/>
    <property type="match status" value="2"/>
</dbReference>
<keyword evidence="8" id="KW-1185">Reference proteome</keyword>
<gene>
    <name evidence="7" type="ORF">FXF68_01435</name>
</gene>
<dbReference type="PANTHER" id="PTHR43776:SF7">
    <property type="entry name" value="D,D-DIPEPTIDE TRANSPORT ATP-BINDING PROTEIN DDPF-RELATED"/>
    <property type="match status" value="1"/>
</dbReference>
<dbReference type="InterPro" id="IPR017871">
    <property type="entry name" value="ABC_transporter-like_CS"/>
</dbReference>
<keyword evidence="4 7" id="KW-0067">ATP-binding</keyword>
<dbReference type="GO" id="GO:0015833">
    <property type="term" value="P:peptide transport"/>
    <property type="evidence" value="ECO:0007669"/>
    <property type="project" value="InterPro"/>
</dbReference>
<organism evidence="7 8">
    <name type="scientific">Actinomadura decatromicini</name>
    <dbReference type="NCBI Taxonomy" id="2604572"/>
    <lineage>
        <taxon>Bacteria</taxon>
        <taxon>Bacillati</taxon>
        <taxon>Actinomycetota</taxon>
        <taxon>Actinomycetes</taxon>
        <taxon>Streptosporangiales</taxon>
        <taxon>Thermomonosporaceae</taxon>
        <taxon>Actinomadura</taxon>
    </lineage>
</organism>
<evidence type="ECO:0000256" key="5">
    <source>
        <dbReference type="SAM" id="MobiDB-lite"/>
    </source>
</evidence>
<proteinExistence type="inferred from homology"/>
<accession>A0A5D3FVY5</accession>
<evidence type="ECO:0000313" key="8">
    <source>
        <dbReference type="Proteomes" id="UP000323505"/>
    </source>
</evidence>
<evidence type="ECO:0000256" key="1">
    <source>
        <dbReference type="ARBA" id="ARBA00005417"/>
    </source>
</evidence>
<evidence type="ECO:0000256" key="3">
    <source>
        <dbReference type="ARBA" id="ARBA00022741"/>
    </source>
</evidence>
<reference evidence="7 8" key="1">
    <citation type="submission" date="2019-08" db="EMBL/GenBank/DDBJ databases">
        <title>Actinomadura sp. nov. CYP1-5 isolated from mountain soil.</title>
        <authorList>
            <person name="Songsumanus A."/>
            <person name="Kuncharoen N."/>
            <person name="Kudo T."/>
            <person name="Yuki M."/>
            <person name="Igarashi Y."/>
            <person name="Tanasupawat S."/>
        </authorList>
    </citation>
    <scope>NUCLEOTIDE SEQUENCE [LARGE SCALE GENOMIC DNA]</scope>
    <source>
        <strain evidence="7 8">CYP1-5</strain>
    </source>
</reference>
<dbReference type="SUPFAM" id="SSF52540">
    <property type="entry name" value="P-loop containing nucleoside triphosphate hydrolases"/>
    <property type="match status" value="2"/>
</dbReference>
<feature type="domain" description="ABC transporter" evidence="6">
    <location>
        <begin position="297"/>
        <end position="537"/>
    </location>
</feature>
<feature type="domain" description="ABC transporter" evidence="6">
    <location>
        <begin position="8"/>
        <end position="257"/>
    </location>
</feature>
<feature type="region of interest" description="Disordered" evidence="5">
    <location>
        <begin position="268"/>
        <end position="293"/>
    </location>
</feature>
<dbReference type="SMART" id="SM00382">
    <property type="entry name" value="AAA"/>
    <property type="match status" value="2"/>
</dbReference>
<dbReference type="RefSeq" id="WP_148756994.1">
    <property type="nucleotide sequence ID" value="NZ_VSRQ01000001.1"/>
</dbReference>
<dbReference type="GO" id="GO:0055085">
    <property type="term" value="P:transmembrane transport"/>
    <property type="evidence" value="ECO:0007669"/>
    <property type="project" value="UniProtKB-ARBA"/>
</dbReference>
<dbReference type="EMBL" id="VSRQ01000001">
    <property type="protein sequence ID" value="TYK52471.1"/>
    <property type="molecule type" value="Genomic_DNA"/>
</dbReference>
<evidence type="ECO:0000259" key="6">
    <source>
        <dbReference type="PROSITE" id="PS50893"/>
    </source>
</evidence>
<dbReference type="AlphaFoldDB" id="A0A5D3FVY5"/>
<comment type="caution">
    <text evidence="7">The sequence shown here is derived from an EMBL/GenBank/DDBJ whole genome shotgun (WGS) entry which is preliminary data.</text>
</comment>
<name>A0A5D3FVY5_9ACTN</name>
<keyword evidence="3" id="KW-0547">Nucleotide-binding</keyword>
<dbReference type="NCBIfam" id="NF008453">
    <property type="entry name" value="PRK11308.1"/>
    <property type="match status" value="2"/>
</dbReference>
<dbReference type="Gene3D" id="3.40.50.300">
    <property type="entry name" value="P-loop containing nucleotide triphosphate hydrolases"/>
    <property type="match status" value="2"/>
</dbReference>